<organism evidence="1 2">
    <name type="scientific">Solanum commersonii</name>
    <name type="common">Commerson's wild potato</name>
    <name type="synonym">Commerson's nightshade</name>
    <dbReference type="NCBI Taxonomy" id="4109"/>
    <lineage>
        <taxon>Eukaryota</taxon>
        <taxon>Viridiplantae</taxon>
        <taxon>Streptophyta</taxon>
        <taxon>Embryophyta</taxon>
        <taxon>Tracheophyta</taxon>
        <taxon>Spermatophyta</taxon>
        <taxon>Magnoliopsida</taxon>
        <taxon>eudicotyledons</taxon>
        <taxon>Gunneridae</taxon>
        <taxon>Pentapetalae</taxon>
        <taxon>asterids</taxon>
        <taxon>lamiids</taxon>
        <taxon>Solanales</taxon>
        <taxon>Solanaceae</taxon>
        <taxon>Solanoideae</taxon>
        <taxon>Solaneae</taxon>
        <taxon>Solanum</taxon>
    </lineage>
</organism>
<gene>
    <name evidence="1" type="ORF">H5410_062716</name>
</gene>
<accession>A0A9J5WDJ1</accession>
<dbReference type="Proteomes" id="UP000824120">
    <property type="component" value="Chromosome 12"/>
</dbReference>
<protein>
    <submittedName>
        <fullName evidence="1">Uncharacterized protein</fullName>
    </submittedName>
</protein>
<dbReference type="EMBL" id="JACXVP010000012">
    <property type="protein sequence ID" value="KAG5572950.1"/>
    <property type="molecule type" value="Genomic_DNA"/>
</dbReference>
<reference evidence="1 2" key="1">
    <citation type="submission" date="2020-09" db="EMBL/GenBank/DDBJ databases">
        <title>De no assembly of potato wild relative species, Solanum commersonii.</title>
        <authorList>
            <person name="Cho K."/>
        </authorList>
    </citation>
    <scope>NUCLEOTIDE SEQUENCE [LARGE SCALE GENOMIC DNA]</scope>
    <source>
        <strain evidence="1">LZ3.2</strain>
        <tissue evidence="1">Leaf</tissue>
    </source>
</reference>
<comment type="caution">
    <text evidence="1">The sequence shown here is derived from an EMBL/GenBank/DDBJ whole genome shotgun (WGS) entry which is preliminary data.</text>
</comment>
<name>A0A9J5WDJ1_SOLCO</name>
<dbReference type="AlphaFoldDB" id="A0A9J5WDJ1"/>
<evidence type="ECO:0000313" key="1">
    <source>
        <dbReference type="EMBL" id="KAG5572950.1"/>
    </source>
</evidence>
<keyword evidence="2" id="KW-1185">Reference proteome</keyword>
<evidence type="ECO:0000313" key="2">
    <source>
        <dbReference type="Proteomes" id="UP000824120"/>
    </source>
</evidence>
<proteinExistence type="predicted"/>
<sequence>MSYSRGFFSSTSELKRKEDTTVTLWGGPVGFAFWIELIAPGLPSAIYLSSVVCELLHRSGGFYPVRTQRVVIAGFPCHKKEEDTIVTYR</sequence>